<feature type="compositionally biased region" description="Gly residues" evidence="1">
    <location>
        <begin position="523"/>
        <end position="535"/>
    </location>
</feature>
<feature type="compositionally biased region" description="Low complexity" evidence="1">
    <location>
        <begin position="512"/>
        <end position="522"/>
    </location>
</feature>
<dbReference type="Proteomes" id="UP001165080">
    <property type="component" value="Unassembled WGS sequence"/>
</dbReference>
<organism evidence="4 5">
    <name type="scientific">Pleodorina starrii</name>
    <dbReference type="NCBI Taxonomy" id="330485"/>
    <lineage>
        <taxon>Eukaryota</taxon>
        <taxon>Viridiplantae</taxon>
        <taxon>Chlorophyta</taxon>
        <taxon>core chlorophytes</taxon>
        <taxon>Chlorophyceae</taxon>
        <taxon>CS clade</taxon>
        <taxon>Chlamydomonadales</taxon>
        <taxon>Volvocaceae</taxon>
        <taxon>Pleodorina</taxon>
    </lineage>
</organism>
<feature type="region of interest" description="Disordered" evidence="1">
    <location>
        <begin position="818"/>
        <end position="878"/>
    </location>
</feature>
<protein>
    <submittedName>
        <fullName evidence="4">Uncharacterized protein</fullName>
    </submittedName>
</protein>
<feature type="domain" description="F5/8 type C" evidence="2">
    <location>
        <begin position="697"/>
        <end position="794"/>
    </location>
</feature>
<proteinExistence type="predicted"/>
<dbReference type="AlphaFoldDB" id="A0A9W6F4Y1"/>
<dbReference type="InterPro" id="IPR008979">
    <property type="entry name" value="Galactose-bd-like_sf"/>
</dbReference>
<evidence type="ECO:0000313" key="5">
    <source>
        <dbReference type="Proteomes" id="UP001165080"/>
    </source>
</evidence>
<name>A0A9W6F4Y1_9CHLO</name>
<feature type="compositionally biased region" description="Gly residues" evidence="1">
    <location>
        <begin position="855"/>
        <end position="864"/>
    </location>
</feature>
<dbReference type="Pfam" id="PF12248">
    <property type="entry name" value="Methyltransf_FA"/>
    <property type="match status" value="1"/>
</dbReference>
<dbReference type="SUPFAM" id="SSF49785">
    <property type="entry name" value="Galactose-binding domain-like"/>
    <property type="match status" value="1"/>
</dbReference>
<gene>
    <name evidence="4" type="primary">PLEST004117</name>
    <name evidence="4" type="ORF">PLESTB_001122900</name>
</gene>
<feature type="compositionally biased region" description="Low complexity" evidence="1">
    <location>
        <begin position="356"/>
        <end position="368"/>
    </location>
</feature>
<dbReference type="OrthoDB" id="19132at2759"/>
<accession>A0A9W6F4Y1</accession>
<dbReference type="EMBL" id="BRXU01000016">
    <property type="protein sequence ID" value="GLC56577.1"/>
    <property type="molecule type" value="Genomic_DNA"/>
</dbReference>
<evidence type="ECO:0000259" key="3">
    <source>
        <dbReference type="Pfam" id="PF12248"/>
    </source>
</evidence>
<evidence type="ECO:0000256" key="1">
    <source>
        <dbReference type="SAM" id="MobiDB-lite"/>
    </source>
</evidence>
<dbReference type="InterPro" id="IPR025660">
    <property type="entry name" value="Pept_his_AS"/>
</dbReference>
<sequence>MLRVNNGVLVVPPFECAWLTGDGYTLRSGSGCLSFEAKGDTDVTVILKSTPGAKRLQPLLRQAPGGSGSASGGNALQVEQNYTIIFGSHRNSCLKVEKNGVTQCMVTGVACSRVSNKAFSKYWIDLNHGVLTVGHGEPGQGVCHQWRDAQEIPGIQHIGLSCWDRHVSYRSISLQAPLDFTRLQQSQLAGGGAAGKAAIPSLFDATCAAIMTATTPANVCRTLHVAELLLPTTQKLYRYCLDFIARHLETVVRLDTDGGGDADVGGGGGGGDPASATQHDQRYEDDQLRSVSPAAMCDLVCQNTFSVDERGIFAAVHDWACHHIAAAVAAAAVETGCAEARRSKGSSGGGGEAEAGGRNCVRRLVSPPGGSPRGPGSPVPPAGPRPRLSEPQCAISPAGGPGGRRSRTPSHTNLTAVLDLVGLPLTPAMSGRPPLPPAGGSAAAAATAAAASHCGAAAEEAACRVFSLIRFPLLPIEQLHACLRDPLLLRLPAVLELVHEALEVHRRETGAGQDAAAAAHPGGVAGGGGGDGSAGSSGPVAVAAGMMSPSSGRRLVKPLPATAGGGGSSAAAGGAAAAGADAGGVGAPPTGGGAAGAAAGGGGGGTPAAGDSCWSVRYQRRCLPFALELMYVCDGDSCGVLHFLGTSYGVQGWVNPMLAKRVDVRTSSPTGRTTDPRVVVGRQFVRTNFAGPRYVNGAAISWWQVDLGEQHQLAITYYTLRHDGSQDFVRSWVLQGSHDLATWVDLKRHTHDTTIKVPGQYASWPVIGPAAAVPYRAFRLLLTAPNASPNPASRHNFCLSNLELYGFLHKGPAAGSSGSAAAAAGGGSRGNATGSGGVGGSSSSSSAASGNNSSGHGGAGGETGAAGSSFDASTSGAAAAGTGPEVFAAGAAASELPA</sequence>
<feature type="region of interest" description="Disordered" evidence="1">
    <location>
        <begin position="259"/>
        <end position="287"/>
    </location>
</feature>
<feature type="region of interest" description="Disordered" evidence="1">
    <location>
        <begin position="512"/>
        <end position="542"/>
    </location>
</feature>
<dbReference type="Pfam" id="PF00754">
    <property type="entry name" value="F5_F8_type_C"/>
    <property type="match status" value="1"/>
</dbReference>
<dbReference type="PANTHER" id="PTHR47457">
    <property type="entry name" value="OS05G0345500 PROTEIN"/>
    <property type="match status" value="1"/>
</dbReference>
<dbReference type="InterPro" id="IPR022041">
    <property type="entry name" value="Methyltransf_FA"/>
</dbReference>
<feature type="compositionally biased region" description="Gly residues" evidence="1">
    <location>
        <begin position="824"/>
        <end position="840"/>
    </location>
</feature>
<feature type="domain" description="Farnesoic acid O-methyl transferase" evidence="3">
    <location>
        <begin position="79"/>
        <end position="170"/>
    </location>
</feature>
<keyword evidence="5" id="KW-1185">Reference proteome</keyword>
<dbReference type="PANTHER" id="PTHR47457:SF1">
    <property type="entry name" value="BTB DOMAIN-CONTAINING PROTEIN-RELATED"/>
    <property type="match status" value="1"/>
</dbReference>
<feature type="compositionally biased region" description="Low complexity" evidence="1">
    <location>
        <begin position="865"/>
        <end position="878"/>
    </location>
</feature>
<comment type="caution">
    <text evidence="4">The sequence shown here is derived from an EMBL/GenBank/DDBJ whole genome shotgun (WGS) entry which is preliminary data.</text>
</comment>
<feature type="compositionally biased region" description="Low complexity" evidence="1">
    <location>
        <begin position="841"/>
        <end position="854"/>
    </location>
</feature>
<feature type="compositionally biased region" description="Pro residues" evidence="1">
    <location>
        <begin position="375"/>
        <end position="384"/>
    </location>
</feature>
<reference evidence="4 5" key="1">
    <citation type="journal article" date="2023" name="Commun. Biol.">
        <title>Reorganization of the ancestral sex-determining regions during the evolution of trioecy in Pleodorina starrii.</title>
        <authorList>
            <person name="Takahashi K."/>
            <person name="Suzuki S."/>
            <person name="Kawai-Toyooka H."/>
            <person name="Yamamoto K."/>
            <person name="Hamaji T."/>
            <person name="Ootsuki R."/>
            <person name="Yamaguchi H."/>
            <person name="Kawachi M."/>
            <person name="Higashiyama T."/>
            <person name="Nozaki H."/>
        </authorList>
    </citation>
    <scope>NUCLEOTIDE SEQUENCE [LARGE SCALE GENOMIC DNA]</scope>
    <source>
        <strain evidence="4 5">NIES-4479</strain>
    </source>
</reference>
<evidence type="ECO:0000313" key="4">
    <source>
        <dbReference type="EMBL" id="GLC56577.1"/>
    </source>
</evidence>
<dbReference type="PROSITE" id="PS00639">
    <property type="entry name" value="THIOL_PROTEASE_HIS"/>
    <property type="match status" value="1"/>
</dbReference>
<dbReference type="InterPro" id="IPR000421">
    <property type="entry name" value="FA58C"/>
</dbReference>
<evidence type="ECO:0000259" key="2">
    <source>
        <dbReference type="Pfam" id="PF00754"/>
    </source>
</evidence>
<dbReference type="Gene3D" id="2.60.120.260">
    <property type="entry name" value="Galactose-binding domain-like"/>
    <property type="match status" value="1"/>
</dbReference>
<feature type="compositionally biased region" description="Gly residues" evidence="1">
    <location>
        <begin position="259"/>
        <end position="272"/>
    </location>
</feature>
<feature type="region of interest" description="Disordered" evidence="1">
    <location>
        <begin position="341"/>
        <end position="410"/>
    </location>
</feature>